<dbReference type="GO" id="GO:0005737">
    <property type="term" value="C:cytoplasm"/>
    <property type="evidence" value="ECO:0007669"/>
    <property type="project" value="TreeGrafter"/>
</dbReference>
<dbReference type="GO" id="GO:0008270">
    <property type="term" value="F:zinc ion binding"/>
    <property type="evidence" value="ECO:0007669"/>
    <property type="project" value="UniProtKB-KW"/>
</dbReference>
<dbReference type="GO" id="GO:0061630">
    <property type="term" value="F:ubiquitin protein ligase activity"/>
    <property type="evidence" value="ECO:0007669"/>
    <property type="project" value="UniProtKB-EC"/>
</dbReference>
<feature type="chain" id="PRO_5005189519" description="RING-type domain-containing protein" evidence="3">
    <location>
        <begin position="23"/>
        <end position="527"/>
    </location>
</feature>
<dbReference type="InterPro" id="IPR045194">
    <property type="entry name" value="MGRN1/RNF157-like"/>
</dbReference>
<evidence type="ECO:0000256" key="1">
    <source>
        <dbReference type="PROSITE-ProRule" id="PRU00175"/>
    </source>
</evidence>
<dbReference type="Gene3D" id="3.30.40.10">
    <property type="entry name" value="Zinc/RING finger domain, C3HC4 (zinc finger)"/>
    <property type="match status" value="1"/>
</dbReference>
<organism evidence="5 6">
    <name type="scientific">Vitrella brassicaformis (strain CCMP3155)</name>
    <dbReference type="NCBI Taxonomy" id="1169540"/>
    <lineage>
        <taxon>Eukaryota</taxon>
        <taxon>Sar</taxon>
        <taxon>Alveolata</taxon>
        <taxon>Colpodellida</taxon>
        <taxon>Vitrellaceae</taxon>
        <taxon>Vitrella</taxon>
    </lineage>
</organism>
<keyword evidence="1" id="KW-0863">Zinc-finger</keyword>
<name>A0A0G4FNC5_VITBC</name>
<accession>A0A0G4FNC5</accession>
<feature type="compositionally biased region" description="Low complexity" evidence="2">
    <location>
        <begin position="210"/>
        <end position="231"/>
    </location>
</feature>
<dbReference type="EMBL" id="CDMY01000469">
    <property type="protein sequence ID" value="CEM15744.1"/>
    <property type="molecule type" value="Genomic_DNA"/>
</dbReference>
<evidence type="ECO:0000313" key="6">
    <source>
        <dbReference type="Proteomes" id="UP000041254"/>
    </source>
</evidence>
<evidence type="ECO:0000259" key="4">
    <source>
        <dbReference type="PROSITE" id="PS50089"/>
    </source>
</evidence>
<keyword evidence="1" id="KW-0479">Metal-binding</keyword>
<dbReference type="SMART" id="SM00184">
    <property type="entry name" value="RING"/>
    <property type="match status" value="1"/>
</dbReference>
<dbReference type="GO" id="GO:0016567">
    <property type="term" value="P:protein ubiquitination"/>
    <property type="evidence" value="ECO:0007669"/>
    <property type="project" value="TreeGrafter"/>
</dbReference>
<dbReference type="PROSITE" id="PS50089">
    <property type="entry name" value="ZF_RING_2"/>
    <property type="match status" value="1"/>
</dbReference>
<dbReference type="InterPro" id="IPR001841">
    <property type="entry name" value="Znf_RING"/>
</dbReference>
<reference evidence="5 6" key="1">
    <citation type="submission" date="2014-11" db="EMBL/GenBank/DDBJ databases">
        <authorList>
            <person name="Zhu J."/>
            <person name="Qi W."/>
            <person name="Song R."/>
        </authorList>
    </citation>
    <scope>NUCLEOTIDE SEQUENCE [LARGE SCALE GENOMIC DNA]</scope>
</reference>
<protein>
    <recommendedName>
        <fullName evidence="4">RING-type domain-containing protein</fullName>
    </recommendedName>
</protein>
<feature type="domain" description="RING-type" evidence="4">
    <location>
        <begin position="362"/>
        <end position="418"/>
    </location>
</feature>
<dbReference type="Pfam" id="PF13920">
    <property type="entry name" value="zf-C3HC4_3"/>
    <property type="match status" value="1"/>
</dbReference>
<feature type="region of interest" description="Disordered" evidence="2">
    <location>
        <begin position="305"/>
        <end position="336"/>
    </location>
</feature>
<feature type="signal peptide" evidence="3">
    <location>
        <begin position="1"/>
        <end position="22"/>
    </location>
</feature>
<sequence>MSLVWMLMLLLLLSGSVLVAEADPTLNLQLAYRALLEQKQGHGHFKSTSGEARAVELQSGNGLVAGLVAGSSVLFTVFLFFWHCICRGNEGVVPEEEVAEAAPPYVVVASESDEGKDGAHIIPEGGKVVQNADTHVILEQEHSTLFKHVISFRPAAKDKGRAPHGLNWLTWITGRLCSDVAAPTIIGLPTLSAGAVAGRLEGLESDQTDTASTSVSSEALSLSHTSSSTESLPDTPTAHHAAPSECSNHTHSHTHTQSIAPCRGGRFDLYGRSSVKDDSMIQPLQMDLVPRPSSGLQLADGDEQMAVGEGPGMRTRSASFPGALPSNLTGSDEGDVDVSVGAGASLEAVNPSGDADNASSQCIVCFEGRREIVFLPCGHGGMCRGCASEVVMRPLQERAANPAATNQSCCRPRCLLCRHEIESVLLIPNCRNQSGDDQGETDPLRQKKAVEARELYRITEPDTAPVIPSTPSFWQRLNLWRRRPWPQVESGHAFGWGMVAMAGLPGRVNSAPPYWGDDPPPYPEPWI</sequence>
<proteinExistence type="predicted"/>
<evidence type="ECO:0000256" key="3">
    <source>
        <dbReference type="SAM" id="SignalP"/>
    </source>
</evidence>
<evidence type="ECO:0000256" key="2">
    <source>
        <dbReference type="SAM" id="MobiDB-lite"/>
    </source>
</evidence>
<dbReference type="Proteomes" id="UP000041254">
    <property type="component" value="Unassembled WGS sequence"/>
</dbReference>
<dbReference type="InterPro" id="IPR013083">
    <property type="entry name" value="Znf_RING/FYVE/PHD"/>
</dbReference>
<keyword evidence="6" id="KW-1185">Reference proteome</keyword>
<keyword evidence="3" id="KW-0732">Signal</keyword>
<dbReference type="PANTHER" id="PTHR22996">
    <property type="entry name" value="MAHOGUNIN"/>
    <property type="match status" value="1"/>
</dbReference>
<dbReference type="AlphaFoldDB" id="A0A0G4FNC5"/>
<keyword evidence="1" id="KW-0862">Zinc</keyword>
<gene>
    <name evidence="5" type="ORF">Vbra_619</name>
</gene>
<dbReference type="OrthoDB" id="1711136at2759"/>
<evidence type="ECO:0000313" key="5">
    <source>
        <dbReference type="EMBL" id="CEM15744.1"/>
    </source>
</evidence>
<feature type="region of interest" description="Disordered" evidence="2">
    <location>
        <begin position="204"/>
        <end position="263"/>
    </location>
</feature>
<dbReference type="PANTHER" id="PTHR22996:SF0">
    <property type="entry name" value="RE60872P-RELATED"/>
    <property type="match status" value="1"/>
</dbReference>
<dbReference type="VEuPathDB" id="CryptoDB:Vbra_619"/>
<dbReference type="InParanoid" id="A0A0G4FNC5"/>